<dbReference type="CDD" id="cd12152">
    <property type="entry name" value="F1-ATPase_delta"/>
    <property type="match status" value="1"/>
</dbReference>
<dbReference type="InterPro" id="IPR020546">
    <property type="entry name" value="ATP_synth_F1_dsu/esu_N"/>
</dbReference>
<dbReference type="EMBL" id="FMJE01000005">
    <property type="protein sequence ID" value="SCM82974.1"/>
    <property type="molecule type" value="Genomic_DNA"/>
</dbReference>
<dbReference type="PANTHER" id="PTHR13822:SF10">
    <property type="entry name" value="ATP SYNTHASE EPSILON CHAIN, CHLOROPLASTIC"/>
    <property type="match status" value="1"/>
</dbReference>
<dbReference type="InterPro" id="IPR001469">
    <property type="entry name" value="ATP_synth_F1_dsu/esu"/>
</dbReference>
<evidence type="ECO:0000256" key="1">
    <source>
        <dbReference type="ARBA" id="ARBA00004184"/>
    </source>
</evidence>
<evidence type="ECO:0000256" key="8">
    <source>
        <dbReference type="RuleBase" id="RU003656"/>
    </source>
</evidence>
<keyword evidence="7 8" id="KW-0066">ATP synthesis</keyword>
<dbReference type="InterPro" id="IPR036771">
    <property type="entry name" value="ATPsynth_dsu/esu_N"/>
</dbReference>
<keyword evidence="5" id="KW-0472">Membrane</keyword>
<reference evidence="10" key="1">
    <citation type="submission" date="2016-08" db="EMBL/GenBank/DDBJ databases">
        <authorList>
            <person name="Seilhamer J.J."/>
        </authorList>
    </citation>
    <scope>NUCLEOTIDE SEQUENCE</scope>
    <source>
        <strain evidence="10">86</strain>
    </source>
</reference>
<organism evidence="10">
    <name type="scientific">uncultured Sporomusa sp</name>
    <dbReference type="NCBI Taxonomy" id="307249"/>
    <lineage>
        <taxon>Bacteria</taxon>
        <taxon>Bacillati</taxon>
        <taxon>Bacillota</taxon>
        <taxon>Negativicutes</taxon>
        <taxon>Selenomonadales</taxon>
        <taxon>Sporomusaceae</taxon>
        <taxon>Sporomusa</taxon>
        <taxon>environmental samples</taxon>
    </lineage>
</organism>
<dbReference type="Pfam" id="PF02823">
    <property type="entry name" value="ATP-synt_DE_N"/>
    <property type="match status" value="1"/>
</dbReference>
<keyword evidence="6 8" id="KW-0139">CF(1)</keyword>
<dbReference type="RefSeq" id="WP_288185522.1">
    <property type="nucleotide sequence ID" value="NZ_LT608335.1"/>
</dbReference>
<evidence type="ECO:0000256" key="2">
    <source>
        <dbReference type="ARBA" id="ARBA00005712"/>
    </source>
</evidence>
<dbReference type="SUPFAM" id="SSF51344">
    <property type="entry name" value="Epsilon subunit of F1F0-ATP synthase N-terminal domain"/>
    <property type="match status" value="1"/>
</dbReference>
<keyword evidence="3 8" id="KW-0813">Transport</keyword>
<keyword evidence="4 8" id="KW-0406">Ion transport</keyword>
<dbReference type="Gene3D" id="2.60.15.10">
    <property type="entry name" value="F0F1 ATP synthase delta/epsilon subunit, N-terminal"/>
    <property type="match status" value="1"/>
</dbReference>
<comment type="similarity">
    <text evidence="2 8">Belongs to the ATPase epsilon chain family.</text>
</comment>
<comment type="subcellular location">
    <subcellularLocation>
        <location evidence="1">Endomembrane system</location>
        <topology evidence="1">Peripheral membrane protein</topology>
    </subcellularLocation>
</comment>
<dbReference type="PANTHER" id="PTHR13822">
    <property type="entry name" value="ATP SYNTHASE DELTA/EPSILON CHAIN"/>
    <property type="match status" value="1"/>
</dbReference>
<proteinExistence type="inferred from homology"/>
<evidence type="ECO:0000256" key="3">
    <source>
        <dbReference type="ARBA" id="ARBA00022448"/>
    </source>
</evidence>
<dbReference type="AlphaFoldDB" id="A0A212LZE5"/>
<sequence>MNKTLRLEIITPEGKLFAGQVRMVIARATTGEMGVLPGHAPLITLLDSRPVRLLTGEGEQQLMVQGGVMQVNPELVTIITGS</sequence>
<comment type="subunit">
    <text evidence="8">F-type ATPases have 2 components, CF(1) - the catalytic core - and CF(0) - the membrane proton channel. CF(1) has five subunits: alpha(3), beta(3), gamma(1), delta(1), epsilon(1). CF(0) has three main subunits: a, b and c.</text>
</comment>
<gene>
    <name evidence="10" type="ORF">KL86SPO_50746</name>
</gene>
<evidence type="ECO:0000256" key="4">
    <source>
        <dbReference type="ARBA" id="ARBA00023065"/>
    </source>
</evidence>
<dbReference type="GO" id="GO:0012505">
    <property type="term" value="C:endomembrane system"/>
    <property type="evidence" value="ECO:0007669"/>
    <property type="project" value="UniProtKB-SubCell"/>
</dbReference>
<evidence type="ECO:0000259" key="9">
    <source>
        <dbReference type="Pfam" id="PF02823"/>
    </source>
</evidence>
<dbReference type="GO" id="GO:0046933">
    <property type="term" value="F:proton-transporting ATP synthase activity, rotational mechanism"/>
    <property type="evidence" value="ECO:0007669"/>
    <property type="project" value="InterPro"/>
</dbReference>
<protein>
    <submittedName>
        <fullName evidence="10">ATP synthase epsilon chain</fullName>
    </submittedName>
</protein>
<evidence type="ECO:0000313" key="10">
    <source>
        <dbReference type="EMBL" id="SCM82974.1"/>
    </source>
</evidence>
<dbReference type="GO" id="GO:0045259">
    <property type="term" value="C:proton-transporting ATP synthase complex"/>
    <property type="evidence" value="ECO:0007669"/>
    <property type="project" value="UniProtKB-KW"/>
</dbReference>
<evidence type="ECO:0000256" key="7">
    <source>
        <dbReference type="ARBA" id="ARBA00023310"/>
    </source>
</evidence>
<evidence type="ECO:0000256" key="5">
    <source>
        <dbReference type="ARBA" id="ARBA00023136"/>
    </source>
</evidence>
<evidence type="ECO:0000256" key="6">
    <source>
        <dbReference type="ARBA" id="ARBA00023196"/>
    </source>
</evidence>
<dbReference type="NCBIfam" id="TIGR01216">
    <property type="entry name" value="ATP_synt_epsi"/>
    <property type="match status" value="1"/>
</dbReference>
<accession>A0A212LZE5</accession>
<name>A0A212LZE5_9FIRM</name>
<feature type="domain" description="ATP synthase F1 complex delta/epsilon subunit N-terminal" evidence="9">
    <location>
        <begin position="5"/>
        <end position="80"/>
    </location>
</feature>